<keyword evidence="6 8" id="KW-0472">Membrane</keyword>
<dbReference type="InterPro" id="IPR000531">
    <property type="entry name" value="Beta-barrel_TonB"/>
</dbReference>
<dbReference type="EMBL" id="JAJNEC010000007">
    <property type="protein sequence ID" value="MCD2425368.1"/>
    <property type="molecule type" value="Genomic_DNA"/>
</dbReference>
<keyword evidence="7 8" id="KW-0998">Cell outer membrane</keyword>
<feature type="domain" description="TonB-dependent receptor-like beta-barrel" evidence="11">
    <location>
        <begin position="418"/>
        <end position="793"/>
    </location>
</feature>
<evidence type="ECO:0000256" key="3">
    <source>
        <dbReference type="ARBA" id="ARBA00022452"/>
    </source>
</evidence>
<evidence type="ECO:0000256" key="1">
    <source>
        <dbReference type="ARBA" id="ARBA00004571"/>
    </source>
</evidence>
<feature type="signal peptide" evidence="10">
    <location>
        <begin position="1"/>
        <end position="21"/>
    </location>
</feature>
<evidence type="ECO:0000313" key="14">
    <source>
        <dbReference type="Proteomes" id="UP001199816"/>
    </source>
</evidence>
<dbReference type="Pfam" id="PF13715">
    <property type="entry name" value="CarbopepD_reg_2"/>
    <property type="match status" value="1"/>
</dbReference>
<dbReference type="Pfam" id="PF07715">
    <property type="entry name" value="Plug"/>
    <property type="match status" value="1"/>
</dbReference>
<accession>A0ABS8PWB6</accession>
<gene>
    <name evidence="13" type="ORF">LQ567_21470</name>
</gene>
<evidence type="ECO:0000313" key="13">
    <source>
        <dbReference type="EMBL" id="MCD2425368.1"/>
    </source>
</evidence>
<dbReference type="NCBIfam" id="TIGR04056">
    <property type="entry name" value="OMP_RagA_SusC"/>
    <property type="match status" value="1"/>
</dbReference>
<dbReference type="SUPFAM" id="SSF49464">
    <property type="entry name" value="Carboxypeptidase regulatory domain-like"/>
    <property type="match status" value="1"/>
</dbReference>
<comment type="subcellular location">
    <subcellularLocation>
        <location evidence="1 8">Cell outer membrane</location>
        <topology evidence="1 8">Multi-pass membrane protein</topology>
    </subcellularLocation>
</comment>
<evidence type="ECO:0000256" key="8">
    <source>
        <dbReference type="PROSITE-ProRule" id="PRU01360"/>
    </source>
</evidence>
<keyword evidence="4 8" id="KW-0812">Transmembrane</keyword>
<dbReference type="InterPro" id="IPR023997">
    <property type="entry name" value="TonB-dep_OMP_SusC/RagA_CS"/>
</dbReference>
<evidence type="ECO:0000256" key="9">
    <source>
        <dbReference type="RuleBase" id="RU003357"/>
    </source>
</evidence>
<evidence type="ECO:0000256" key="4">
    <source>
        <dbReference type="ARBA" id="ARBA00022692"/>
    </source>
</evidence>
<feature type="domain" description="TonB-dependent receptor plug" evidence="12">
    <location>
        <begin position="116"/>
        <end position="238"/>
    </location>
</feature>
<proteinExistence type="inferred from homology"/>
<name>A0ABS8PWB6_9BACT</name>
<evidence type="ECO:0000259" key="12">
    <source>
        <dbReference type="Pfam" id="PF07715"/>
    </source>
</evidence>
<dbReference type="Gene3D" id="2.40.170.20">
    <property type="entry name" value="TonB-dependent receptor, beta-barrel domain"/>
    <property type="match status" value="1"/>
</dbReference>
<dbReference type="Gene3D" id="2.60.40.1120">
    <property type="entry name" value="Carboxypeptidase-like, regulatory domain"/>
    <property type="match status" value="1"/>
</dbReference>
<organism evidence="13 14">
    <name type="scientific">Niabella pedocola</name>
    <dbReference type="NCBI Taxonomy" id="1752077"/>
    <lineage>
        <taxon>Bacteria</taxon>
        <taxon>Pseudomonadati</taxon>
        <taxon>Bacteroidota</taxon>
        <taxon>Chitinophagia</taxon>
        <taxon>Chitinophagales</taxon>
        <taxon>Chitinophagaceae</taxon>
        <taxon>Niabella</taxon>
    </lineage>
</organism>
<keyword evidence="5 9" id="KW-0798">TonB box</keyword>
<comment type="similarity">
    <text evidence="8 9">Belongs to the TonB-dependent receptor family.</text>
</comment>
<dbReference type="NCBIfam" id="TIGR04057">
    <property type="entry name" value="SusC_RagA_signa"/>
    <property type="match status" value="1"/>
</dbReference>
<evidence type="ECO:0000256" key="10">
    <source>
        <dbReference type="SAM" id="SignalP"/>
    </source>
</evidence>
<dbReference type="InterPro" id="IPR008969">
    <property type="entry name" value="CarboxyPept-like_regulatory"/>
</dbReference>
<dbReference type="Gene3D" id="2.170.130.10">
    <property type="entry name" value="TonB-dependent receptor, plug domain"/>
    <property type="match status" value="1"/>
</dbReference>
<dbReference type="SUPFAM" id="SSF56935">
    <property type="entry name" value="Porins"/>
    <property type="match status" value="1"/>
</dbReference>
<keyword evidence="2 8" id="KW-0813">Transport</keyword>
<dbReference type="InterPro" id="IPR037066">
    <property type="entry name" value="Plug_dom_sf"/>
</dbReference>
<dbReference type="InterPro" id="IPR023996">
    <property type="entry name" value="TonB-dep_OMP_SusC/RagA"/>
</dbReference>
<evidence type="ECO:0000256" key="2">
    <source>
        <dbReference type="ARBA" id="ARBA00022448"/>
    </source>
</evidence>
<keyword evidence="10" id="KW-0732">Signal</keyword>
<dbReference type="RefSeq" id="WP_231007841.1">
    <property type="nucleotide sequence ID" value="NZ_JAJNEC010000007.1"/>
</dbReference>
<dbReference type="InterPro" id="IPR036942">
    <property type="entry name" value="Beta-barrel_TonB_sf"/>
</dbReference>
<comment type="caution">
    <text evidence="13">The sequence shown here is derived from an EMBL/GenBank/DDBJ whole genome shotgun (WGS) entry which is preliminary data.</text>
</comment>
<dbReference type="PROSITE" id="PS52016">
    <property type="entry name" value="TONB_DEPENDENT_REC_3"/>
    <property type="match status" value="1"/>
</dbReference>
<dbReference type="Proteomes" id="UP001199816">
    <property type="component" value="Unassembled WGS sequence"/>
</dbReference>
<protein>
    <submittedName>
        <fullName evidence="13">SusC/RagA family TonB-linked outer membrane protein</fullName>
    </submittedName>
</protein>
<dbReference type="Pfam" id="PF00593">
    <property type="entry name" value="TonB_dep_Rec_b-barrel"/>
    <property type="match status" value="1"/>
</dbReference>
<evidence type="ECO:0000256" key="5">
    <source>
        <dbReference type="ARBA" id="ARBA00023077"/>
    </source>
</evidence>
<evidence type="ECO:0000259" key="11">
    <source>
        <dbReference type="Pfam" id="PF00593"/>
    </source>
</evidence>
<sequence>MKAKQFIAFCLFLLCAFAVQAQDKAVHGRVTGADGAPLYGVTVSVKKTNRAVLTDADGKYNFKAASGETLVFSYVGYVTQEITVKSSDELNVTLQSSATELTSVVVTALGIKRNKASLTYASQTVGGDELRKASNTNFVDALSGKAAGLDIKVSGSGAGGSTKAVLRGNKSLLGTSEALYVIDGIPLVNNKTAQPGSYGGTDGGDGLSSINPSDIESINVLRGANAAILYGSQGANGVILITTKKGRTGKVSVDFNSSTIFEQVSGLPEFQYRYGTTGGDYSWVYPKVDPTGADGVKPTELINIQKSPVVNITSDNYQKNYIKDFFRTGATVTNSVSISGGNDKTTVYFSYANISATGVMPTNTYSKNNFAFNQSTKLFNDKLTISSNVILSSEKSKNRPGAGYYNNPLTGLYLFARDRNFDTYKNNYQVFDSTRNLYKMNWYSTEEKQNNPYWELNNDPKIATSKRAIASLKLAYDIAENLRFELRGNIDYNNVVRDYRYAAAGNSVSVSPNGTWNYTKYTDQSLYTDGILTYNKTFGSISLNALAGLSYQKNIFNDGMTVNNGTVSLQYPNFFTFSNMPYNVIFYQSVNPGFIYSNTIKEGAFANATVGYKEMLFLDLAARNDWASTLSLTGNDSYLYPSIGGSAIISKMATLPKAISFLKVRASFSQTANEVPFNVVNPWNTIGGAGGPSGIGGINRNTQVPFTNLKPEKIVSNEYGIETRFLDGRLGFDFTYYKDISTNQFLTLAAPSGSGFTTYYVNAGKIDNHGFEFTLSADPVRTQSFNWRTAFNGSRNKNKIVELIASNPNYQVGGDDEGFASIIKAGGSFNDVYIYKFARNEAGQIILSDKAVPTKAATQEKVGNANPEFLLGWSNNFSYNNFFASFLINGKFGGVAFSKTEAFLDSYGVSERTADARDRGNVPINAIFGTTPVTSLDPATYYSAVGDRNKIMEPYIFSRTNVRLGQLVFGYNFKSKGANPVFKDASVSLIGRNLFFFYKKAPFDPEQAMSTGNAMQSNDVFSLPSTRSFGFNVKFTF</sequence>
<reference evidence="13 14" key="1">
    <citation type="submission" date="2021-11" db="EMBL/GenBank/DDBJ databases">
        <title>Genomic of Niabella pedocola.</title>
        <authorList>
            <person name="Wu T."/>
        </authorList>
    </citation>
    <scope>NUCLEOTIDE SEQUENCE [LARGE SCALE GENOMIC DNA]</scope>
    <source>
        <strain evidence="13 14">JCM 31011</strain>
    </source>
</reference>
<keyword evidence="14" id="KW-1185">Reference proteome</keyword>
<evidence type="ECO:0000256" key="6">
    <source>
        <dbReference type="ARBA" id="ARBA00023136"/>
    </source>
</evidence>
<dbReference type="InterPro" id="IPR012910">
    <property type="entry name" value="Plug_dom"/>
</dbReference>
<keyword evidence="3 8" id="KW-1134">Transmembrane beta strand</keyword>
<evidence type="ECO:0000256" key="7">
    <source>
        <dbReference type="ARBA" id="ARBA00023237"/>
    </source>
</evidence>
<feature type="chain" id="PRO_5045562463" evidence="10">
    <location>
        <begin position="22"/>
        <end position="1037"/>
    </location>
</feature>
<dbReference type="InterPro" id="IPR039426">
    <property type="entry name" value="TonB-dep_rcpt-like"/>
</dbReference>